<dbReference type="GO" id="GO:0004479">
    <property type="term" value="F:methionyl-tRNA formyltransferase activity"/>
    <property type="evidence" value="ECO:0007669"/>
    <property type="project" value="UniProtKB-EC"/>
</dbReference>
<dbReference type="PANTHER" id="PTHR11138:SF5">
    <property type="entry name" value="METHIONYL-TRNA FORMYLTRANSFERASE, MITOCHONDRIAL"/>
    <property type="match status" value="1"/>
</dbReference>
<evidence type="ECO:0000313" key="4">
    <source>
        <dbReference type="Proteomes" id="UP000223968"/>
    </source>
</evidence>
<evidence type="ECO:0000256" key="1">
    <source>
        <dbReference type="ARBA" id="ARBA00012261"/>
    </source>
</evidence>
<evidence type="ECO:0000313" key="3">
    <source>
        <dbReference type="EMBL" id="PGH04082.1"/>
    </source>
</evidence>
<dbReference type="PANTHER" id="PTHR11138">
    <property type="entry name" value="METHIONYL-TRNA FORMYLTRANSFERASE"/>
    <property type="match status" value="1"/>
</dbReference>
<dbReference type="AlphaFoldDB" id="A0A2B7X5S5"/>
<dbReference type="EC" id="2.1.2.9" evidence="1"/>
<accession>A0A2B7X5S5</accession>
<organism evidence="3 4">
    <name type="scientific">Helicocarpus griseus UAMH5409</name>
    <dbReference type="NCBI Taxonomy" id="1447875"/>
    <lineage>
        <taxon>Eukaryota</taxon>
        <taxon>Fungi</taxon>
        <taxon>Dikarya</taxon>
        <taxon>Ascomycota</taxon>
        <taxon>Pezizomycotina</taxon>
        <taxon>Eurotiomycetes</taxon>
        <taxon>Eurotiomycetidae</taxon>
        <taxon>Onygenales</taxon>
        <taxon>Ajellomycetaceae</taxon>
        <taxon>Helicocarpus</taxon>
    </lineage>
</organism>
<protein>
    <recommendedName>
        <fullName evidence="1">methionyl-tRNA formyltransferase</fullName>
        <ecNumber evidence="1">2.1.2.9</ecNumber>
    </recommendedName>
</protein>
<proteinExistence type="predicted"/>
<gene>
    <name evidence="3" type="ORF">AJ79_07182</name>
</gene>
<dbReference type="SUPFAM" id="SSF53328">
    <property type="entry name" value="Formyltransferase"/>
    <property type="match status" value="1"/>
</dbReference>
<reference evidence="3 4" key="1">
    <citation type="submission" date="2017-10" db="EMBL/GenBank/DDBJ databases">
        <title>Comparative genomics in systemic dimorphic fungi from Ajellomycetaceae.</title>
        <authorList>
            <person name="Munoz J.F."/>
            <person name="Mcewen J.G."/>
            <person name="Clay O.K."/>
            <person name="Cuomo C.A."/>
        </authorList>
    </citation>
    <scope>NUCLEOTIDE SEQUENCE [LARGE SCALE GENOMIC DNA]</scope>
    <source>
        <strain evidence="3 4">UAMH5409</strain>
    </source>
</reference>
<comment type="caution">
    <text evidence="3">The sequence shown here is derived from an EMBL/GenBank/DDBJ whole genome shotgun (WGS) entry which is preliminary data.</text>
</comment>
<dbReference type="InterPro" id="IPR036477">
    <property type="entry name" value="Formyl_transf_N_sf"/>
</dbReference>
<dbReference type="EMBL" id="PDNB01000140">
    <property type="protein sequence ID" value="PGH04082.1"/>
    <property type="molecule type" value="Genomic_DNA"/>
</dbReference>
<evidence type="ECO:0000259" key="2">
    <source>
        <dbReference type="Pfam" id="PF00551"/>
    </source>
</evidence>
<dbReference type="Proteomes" id="UP000223968">
    <property type="component" value="Unassembled WGS sequence"/>
</dbReference>
<dbReference type="InterPro" id="IPR041711">
    <property type="entry name" value="Met-tRNA-FMT_N"/>
</dbReference>
<dbReference type="InterPro" id="IPR002376">
    <property type="entry name" value="Formyl_transf_N"/>
</dbReference>
<keyword evidence="4" id="KW-1185">Reference proteome</keyword>
<dbReference type="CDD" id="cd08646">
    <property type="entry name" value="FMT_core_Met-tRNA-FMT_N"/>
    <property type="match status" value="1"/>
</dbReference>
<feature type="domain" description="Formyl transferase N-terminal" evidence="2">
    <location>
        <begin position="34"/>
        <end position="190"/>
    </location>
</feature>
<sequence>MVTSRLLLLRRPLLPRTAYFNARYASSKSCDPLRILFCGSDSFSIASLNALYKERARDPGAIASIDVVCRPGKRVGRGLKTIREVPIKAAATKLSLPVHEIDTFTGWKPPQPDGDPINLIIAVSFGLFVPPRILSSAKYGGLNVHPSLLPDFRGSAPLHHTLLAGETRTGVTLQTLDTKEFDHGIILDQTPPPGFNIPDPDTCDVPRLLELVSGKSAQMLAEAIRNRLFVPPLKSVGWRKEDDGASLRHARKIKPEDRHINWSSWATDEIIRRQRILGPLWNNAVVQSSSPSGASEKKRVIFTNMSIADTVPDGFDSNQMEPGVVFSFADAQATTGEFDRPLFVTTCDGKILRIDEIKVQGQRSAPAYRAAKKANMLDIQPTSSLQARFFACLQ</sequence>
<dbReference type="Gene3D" id="3.40.50.12230">
    <property type="match status" value="1"/>
</dbReference>
<dbReference type="GO" id="GO:0005739">
    <property type="term" value="C:mitochondrion"/>
    <property type="evidence" value="ECO:0007669"/>
    <property type="project" value="TreeGrafter"/>
</dbReference>
<dbReference type="OrthoDB" id="10268103at2759"/>
<dbReference type="Pfam" id="PF00551">
    <property type="entry name" value="Formyl_trans_N"/>
    <property type="match status" value="1"/>
</dbReference>
<name>A0A2B7X5S5_9EURO</name>
<dbReference type="STRING" id="1447875.A0A2B7X5S5"/>